<organism evidence="2 3">
    <name type="scientific">Nocardia macrotermitis</name>
    <dbReference type="NCBI Taxonomy" id="2585198"/>
    <lineage>
        <taxon>Bacteria</taxon>
        <taxon>Bacillati</taxon>
        <taxon>Actinomycetota</taxon>
        <taxon>Actinomycetes</taxon>
        <taxon>Mycobacteriales</taxon>
        <taxon>Nocardiaceae</taxon>
        <taxon>Nocardia</taxon>
    </lineage>
</organism>
<dbReference type="InterPro" id="IPR007278">
    <property type="entry name" value="DUF397"/>
</dbReference>
<dbReference type="AlphaFoldDB" id="A0A7K0D083"/>
<proteinExistence type="predicted"/>
<evidence type="ECO:0000313" key="3">
    <source>
        <dbReference type="Proteomes" id="UP000438448"/>
    </source>
</evidence>
<evidence type="ECO:0000313" key="2">
    <source>
        <dbReference type="EMBL" id="MQY18344.1"/>
    </source>
</evidence>
<dbReference type="EMBL" id="WEGK01000002">
    <property type="protein sequence ID" value="MQY18344.1"/>
    <property type="molecule type" value="Genomic_DNA"/>
</dbReference>
<reference evidence="2 3" key="1">
    <citation type="submission" date="2019-10" db="EMBL/GenBank/DDBJ databases">
        <title>Nocardia macrotermitis sp. nov. and Nocardia aurantia sp. nov., isolated from the gut of fungus growing-termite Macrotermes natalensis.</title>
        <authorList>
            <person name="Benndorf R."/>
            <person name="Schwitalla J."/>
            <person name="Martin K."/>
            <person name="De Beer W."/>
            <person name="Kaster A.-K."/>
            <person name="Vollmers J."/>
            <person name="Poulsen M."/>
            <person name="Beemelmanns C."/>
        </authorList>
    </citation>
    <scope>NUCLEOTIDE SEQUENCE [LARGE SCALE GENOMIC DNA]</scope>
    <source>
        <strain evidence="2 3">RB20</strain>
    </source>
</reference>
<name>A0A7K0D083_9NOCA</name>
<dbReference type="OrthoDB" id="4299240at2"/>
<keyword evidence="3" id="KW-1185">Reference proteome</keyword>
<feature type="domain" description="DUF397" evidence="1">
    <location>
        <begin position="8"/>
        <end position="61"/>
    </location>
</feature>
<gene>
    <name evidence="2" type="ORF">NRB20_14200</name>
</gene>
<dbReference type="Proteomes" id="UP000438448">
    <property type="component" value="Unassembled WGS sequence"/>
</dbReference>
<comment type="caution">
    <text evidence="2">The sequence shown here is derived from an EMBL/GenBank/DDBJ whole genome shotgun (WGS) entry which is preliminary data.</text>
</comment>
<evidence type="ECO:0000259" key="1">
    <source>
        <dbReference type="Pfam" id="PF04149"/>
    </source>
</evidence>
<accession>A0A7K0D083</accession>
<sequence>MNHELSQAHWFKSSRSKETTACVEIAHLTAGSVGVRDSKNPTGPALVFAPEEWDAFNANVRTGHFDRA</sequence>
<dbReference type="RefSeq" id="WP_153408469.1">
    <property type="nucleotide sequence ID" value="NZ_WEGK01000002.1"/>
</dbReference>
<protein>
    <recommendedName>
        <fullName evidence="1">DUF397 domain-containing protein</fullName>
    </recommendedName>
</protein>
<dbReference type="Pfam" id="PF04149">
    <property type="entry name" value="DUF397"/>
    <property type="match status" value="1"/>
</dbReference>